<dbReference type="Gene3D" id="3.40.50.1110">
    <property type="entry name" value="SGNH hydrolase"/>
    <property type="match status" value="1"/>
</dbReference>
<dbReference type="PANTHER" id="PTHR43784">
    <property type="entry name" value="GDSL-LIKE LIPASE/ACYLHYDROLASE, PUTATIVE (AFU_ORTHOLOGUE AFUA_2G00820)-RELATED"/>
    <property type="match status" value="1"/>
</dbReference>
<dbReference type="InterPro" id="IPR013830">
    <property type="entry name" value="SGNH_hydro"/>
</dbReference>
<dbReference type="EMBL" id="CP012332">
    <property type="protein sequence ID" value="AKU90727.1"/>
    <property type="molecule type" value="Genomic_DNA"/>
</dbReference>
<organism evidence="2 3">
    <name type="scientific">Vulgatibacter incomptus</name>
    <dbReference type="NCBI Taxonomy" id="1391653"/>
    <lineage>
        <taxon>Bacteria</taxon>
        <taxon>Pseudomonadati</taxon>
        <taxon>Myxococcota</taxon>
        <taxon>Myxococcia</taxon>
        <taxon>Myxococcales</taxon>
        <taxon>Cystobacterineae</taxon>
        <taxon>Vulgatibacteraceae</taxon>
        <taxon>Vulgatibacter</taxon>
    </lineage>
</organism>
<keyword evidence="3" id="KW-1185">Reference proteome</keyword>
<dbReference type="InterPro" id="IPR053140">
    <property type="entry name" value="GDSL_Rv0518-like"/>
</dbReference>
<name>A0A0K1PB59_9BACT</name>
<dbReference type="AlphaFoldDB" id="A0A0K1PB59"/>
<evidence type="ECO:0000259" key="1">
    <source>
        <dbReference type="Pfam" id="PF13472"/>
    </source>
</evidence>
<dbReference type="PANTHER" id="PTHR43784:SF2">
    <property type="entry name" value="GDSL-LIKE LIPASE_ACYLHYDROLASE, PUTATIVE (AFU_ORTHOLOGUE AFUA_2G00820)-RELATED"/>
    <property type="match status" value="1"/>
</dbReference>
<protein>
    <submittedName>
        <fullName evidence="2">Putative secreted protein</fullName>
    </submittedName>
</protein>
<dbReference type="Pfam" id="PF13472">
    <property type="entry name" value="Lipase_GDSL_2"/>
    <property type="match status" value="1"/>
</dbReference>
<evidence type="ECO:0000313" key="3">
    <source>
        <dbReference type="Proteomes" id="UP000055590"/>
    </source>
</evidence>
<accession>A0A0K1PB59</accession>
<feature type="domain" description="SGNH hydrolase-type esterase" evidence="1">
    <location>
        <begin position="143"/>
        <end position="311"/>
    </location>
</feature>
<reference evidence="2 3" key="1">
    <citation type="submission" date="2015-08" db="EMBL/GenBank/DDBJ databases">
        <authorList>
            <person name="Babu N.S."/>
            <person name="Beckwith C.J."/>
            <person name="Beseler K.G."/>
            <person name="Brison A."/>
            <person name="Carone J.V."/>
            <person name="Caskin T.P."/>
            <person name="Diamond M."/>
            <person name="Durham M.E."/>
            <person name="Foxe J.M."/>
            <person name="Go M."/>
            <person name="Henderson B.A."/>
            <person name="Jones I.B."/>
            <person name="McGettigan J.A."/>
            <person name="Micheletti S.J."/>
            <person name="Nasrallah M.E."/>
            <person name="Ortiz D."/>
            <person name="Piller C.R."/>
            <person name="Privatt S.R."/>
            <person name="Schneider S.L."/>
            <person name="Sharp S."/>
            <person name="Smith T.C."/>
            <person name="Stanton J.D."/>
            <person name="Ullery H.E."/>
            <person name="Wilson R.J."/>
            <person name="Serrano M.G."/>
            <person name="Buck G."/>
            <person name="Lee V."/>
            <person name="Wang Y."/>
            <person name="Carvalho R."/>
            <person name="Voegtly L."/>
            <person name="Shi R."/>
            <person name="Duckworth R."/>
            <person name="Johnson A."/>
            <person name="Loviza R."/>
            <person name="Walstead R."/>
            <person name="Shah Z."/>
            <person name="Kiflezghi M."/>
            <person name="Wade K."/>
            <person name="Ball S.L."/>
            <person name="Bradley K.W."/>
            <person name="Asai D.J."/>
            <person name="Bowman C.A."/>
            <person name="Russell D.A."/>
            <person name="Pope W.H."/>
            <person name="Jacobs-Sera D."/>
            <person name="Hendrix R.W."/>
            <person name="Hatfull G.F."/>
        </authorList>
    </citation>
    <scope>NUCLEOTIDE SEQUENCE [LARGE SCALE GENOMIC DNA]</scope>
    <source>
        <strain evidence="2 3">DSM 27710</strain>
    </source>
</reference>
<sequence>MTFRTRIPLGRAGERLRLTFRAGDGPAKVHAVTVASADRTTGGWVALSPVPATFGGLQGFSASPRERVTSDALPFAVAFRQEVWVSFEAEGFLATGENELFPGSVVLPGQHAGDTAIAGDPQERAVGLATIDVEGEPTRGFVAIGDSITEAFVYPAQHPYLQSWPALVEEGLRLPVANAAVSGTGIEEARDALGQEVFPLAGITDCLVMIGTNNLWDHDVQAMSAAYLELYRALEPFCTVWAGTLPPKDAPWVSPQVQARRLATNEWLRHDAPVAHLIDFEAVLRSADDPNEWLPGFTRDGVHPVVPGQQAMAEEALHVIRRALYP</sequence>
<dbReference type="STRING" id="1391653.AKJ08_1114"/>
<evidence type="ECO:0000313" key="2">
    <source>
        <dbReference type="EMBL" id="AKU90727.1"/>
    </source>
</evidence>
<dbReference type="GO" id="GO:0016788">
    <property type="term" value="F:hydrolase activity, acting on ester bonds"/>
    <property type="evidence" value="ECO:0007669"/>
    <property type="project" value="UniProtKB-ARBA"/>
</dbReference>
<dbReference type="InterPro" id="IPR036514">
    <property type="entry name" value="SGNH_hydro_sf"/>
</dbReference>
<dbReference type="SUPFAM" id="SSF52266">
    <property type="entry name" value="SGNH hydrolase"/>
    <property type="match status" value="1"/>
</dbReference>
<proteinExistence type="predicted"/>
<dbReference type="KEGG" id="vin:AKJ08_1114"/>
<gene>
    <name evidence="2" type="ORF">AKJ08_1114</name>
</gene>
<dbReference type="Proteomes" id="UP000055590">
    <property type="component" value="Chromosome"/>
</dbReference>